<dbReference type="SUPFAM" id="SSF53850">
    <property type="entry name" value="Periplasmic binding protein-like II"/>
    <property type="match status" value="1"/>
</dbReference>
<dbReference type="Pfam" id="PF00126">
    <property type="entry name" value="HTH_1"/>
    <property type="match status" value="1"/>
</dbReference>
<dbReference type="Gene3D" id="1.10.10.10">
    <property type="entry name" value="Winged helix-like DNA-binding domain superfamily/Winged helix DNA-binding domain"/>
    <property type="match status" value="1"/>
</dbReference>
<dbReference type="Gene3D" id="3.40.190.290">
    <property type="match status" value="1"/>
</dbReference>
<proteinExistence type="inferred from homology"/>
<evidence type="ECO:0000256" key="2">
    <source>
        <dbReference type="ARBA" id="ARBA00023015"/>
    </source>
</evidence>
<dbReference type="PANTHER" id="PTHR30419:SF8">
    <property type="entry name" value="NITROGEN ASSIMILATION TRANSCRIPTIONAL ACTIVATOR-RELATED"/>
    <property type="match status" value="1"/>
</dbReference>
<dbReference type="InterPro" id="IPR036390">
    <property type="entry name" value="WH_DNA-bd_sf"/>
</dbReference>
<dbReference type="InterPro" id="IPR050950">
    <property type="entry name" value="HTH-type_LysR_regulators"/>
</dbReference>
<dbReference type="Pfam" id="PF03466">
    <property type="entry name" value="LysR_substrate"/>
    <property type="match status" value="1"/>
</dbReference>
<dbReference type="InterPro" id="IPR000847">
    <property type="entry name" value="LysR_HTH_N"/>
</dbReference>
<evidence type="ECO:0000313" key="7">
    <source>
        <dbReference type="Proteomes" id="UP000240418"/>
    </source>
</evidence>
<keyword evidence="3 6" id="KW-0238">DNA-binding</keyword>
<dbReference type="AlphaFoldDB" id="A0A2P8F6X5"/>
<keyword evidence="2" id="KW-0805">Transcription regulation</keyword>
<feature type="domain" description="HTH lysR-type" evidence="5">
    <location>
        <begin position="5"/>
        <end position="62"/>
    </location>
</feature>
<dbReference type="InterPro" id="IPR036388">
    <property type="entry name" value="WH-like_DNA-bd_sf"/>
</dbReference>
<evidence type="ECO:0000256" key="3">
    <source>
        <dbReference type="ARBA" id="ARBA00023125"/>
    </source>
</evidence>
<dbReference type="GO" id="GO:0003700">
    <property type="term" value="F:DNA-binding transcription factor activity"/>
    <property type="evidence" value="ECO:0007669"/>
    <property type="project" value="InterPro"/>
</dbReference>
<evidence type="ECO:0000256" key="4">
    <source>
        <dbReference type="ARBA" id="ARBA00023163"/>
    </source>
</evidence>
<keyword evidence="4" id="KW-0804">Transcription</keyword>
<dbReference type="PRINTS" id="PR00039">
    <property type="entry name" value="HTHLYSR"/>
</dbReference>
<sequence length="297" mass="31903">MSINYDFGDLEAFLAVKETGSFHAAGARLNLSQSAITRRIRKLEQALGSPLFERTTRTVKPTLAAKRLQPRAEAMVNDARETSRAMQDASVSFAHQREAIVTIATVPTVTTRFITPAIRFVQASGGNLRVRLLDGSANEVAEAVVQGDADFGLCSIPMLEPTTEFEPLLDDAIVLAVHLESALDGTRDLPLSALVDMPLILPARGTGNRLLIDESLARERLSIAWSFEAGRSTTALDLVTSGMGAALLPMSAIDPARVGYCILQEPGIVRTVGLLSRAGQADTPMVLKLKQAIRAQV</sequence>
<dbReference type="InterPro" id="IPR005119">
    <property type="entry name" value="LysR_subst-bd"/>
</dbReference>
<comment type="similarity">
    <text evidence="1">Belongs to the LysR transcriptional regulatory family.</text>
</comment>
<protein>
    <submittedName>
        <fullName evidence="6">DNA-binding transcriptional LysR family regulator</fullName>
    </submittedName>
</protein>
<evidence type="ECO:0000259" key="5">
    <source>
        <dbReference type="PROSITE" id="PS50931"/>
    </source>
</evidence>
<comment type="caution">
    <text evidence="6">The sequence shown here is derived from an EMBL/GenBank/DDBJ whole genome shotgun (WGS) entry which is preliminary data.</text>
</comment>
<dbReference type="PROSITE" id="PS50931">
    <property type="entry name" value="HTH_LYSR"/>
    <property type="match status" value="1"/>
</dbReference>
<dbReference type="OrthoDB" id="9803735at2"/>
<dbReference type="GO" id="GO:0003677">
    <property type="term" value="F:DNA binding"/>
    <property type="evidence" value="ECO:0007669"/>
    <property type="project" value="UniProtKB-KW"/>
</dbReference>
<dbReference type="RefSeq" id="WP_106609976.1">
    <property type="nucleotide sequence ID" value="NZ_PYGJ01000017.1"/>
</dbReference>
<accession>A0A2P8F6X5</accession>
<evidence type="ECO:0000256" key="1">
    <source>
        <dbReference type="ARBA" id="ARBA00009437"/>
    </source>
</evidence>
<name>A0A2P8F6X5_9RHOB</name>
<dbReference type="SUPFAM" id="SSF46785">
    <property type="entry name" value="Winged helix' DNA-binding domain"/>
    <property type="match status" value="1"/>
</dbReference>
<organism evidence="6 7">
    <name type="scientific">Shimia abyssi</name>
    <dbReference type="NCBI Taxonomy" id="1662395"/>
    <lineage>
        <taxon>Bacteria</taxon>
        <taxon>Pseudomonadati</taxon>
        <taxon>Pseudomonadota</taxon>
        <taxon>Alphaproteobacteria</taxon>
        <taxon>Rhodobacterales</taxon>
        <taxon>Roseobacteraceae</taxon>
    </lineage>
</organism>
<gene>
    <name evidence="6" type="ORF">CLV88_11730</name>
</gene>
<evidence type="ECO:0000313" key="6">
    <source>
        <dbReference type="EMBL" id="PSL17467.1"/>
    </source>
</evidence>
<keyword evidence="7" id="KW-1185">Reference proteome</keyword>
<dbReference type="Proteomes" id="UP000240418">
    <property type="component" value="Unassembled WGS sequence"/>
</dbReference>
<dbReference type="PANTHER" id="PTHR30419">
    <property type="entry name" value="HTH-TYPE TRANSCRIPTIONAL REGULATOR YBHD"/>
    <property type="match status" value="1"/>
</dbReference>
<dbReference type="GO" id="GO:0005829">
    <property type="term" value="C:cytosol"/>
    <property type="evidence" value="ECO:0007669"/>
    <property type="project" value="TreeGrafter"/>
</dbReference>
<dbReference type="EMBL" id="PYGJ01000017">
    <property type="protein sequence ID" value="PSL17467.1"/>
    <property type="molecule type" value="Genomic_DNA"/>
</dbReference>
<dbReference type="FunFam" id="1.10.10.10:FF:000001">
    <property type="entry name" value="LysR family transcriptional regulator"/>
    <property type="match status" value="1"/>
</dbReference>
<reference evidence="6 7" key="1">
    <citation type="submission" date="2018-03" db="EMBL/GenBank/DDBJ databases">
        <title>Genomic Encyclopedia of Archaeal and Bacterial Type Strains, Phase II (KMG-II): from individual species to whole genera.</title>
        <authorList>
            <person name="Goeker M."/>
        </authorList>
    </citation>
    <scope>NUCLEOTIDE SEQUENCE [LARGE SCALE GENOMIC DNA]</scope>
    <source>
        <strain evidence="6 7">DSM 100673</strain>
    </source>
</reference>